<dbReference type="AlphaFoldDB" id="A0A3N7FE74"/>
<reference evidence="1 2" key="1">
    <citation type="journal article" date="2006" name="Science">
        <title>The genome of black cottonwood, Populus trichocarpa (Torr. &amp; Gray).</title>
        <authorList>
            <person name="Tuskan G.A."/>
            <person name="Difazio S."/>
            <person name="Jansson S."/>
            <person name="Bohlmann J."/>
            <person name="Grigoriev I."/>
            <person name="Hellsten U."/>
            <person name="Putnam N."/>
            <person name="Ralph S."/>
            <person name="Rombauts S."/>
            <person name="Salamov A."/>
            <person name="Schein J."/>
            <person name="Sterck L."/>
            <person name="Aerts A."/>
            <person name="Bhalerao R.R."/>
            <person name="Bhalerao R.P."/>
            <person name="Blaudez D."/>
            <person name="Boerjan W."/>
            <person name="Brun A."/>
            <person name="Brunner A."/>
            <person name="Busov V."/>
            <person name="Campbell M."/>
            <person name="Carlson J."/>
            <person name="Chalot M."/>
            <person name="Chapman J."/>
            <person name="Chen G.L."/>
            <person name="Cooper D."/>
            <person name="Coutinho P.M."/>
            <person name="Couturier J."/>
            <person name="Covert S."/>
            <person name="Cronk Q."/>
            <person name="Cunningham R."/>
            <person name="Davis J."/>
            <person name="Degroeve S."/>
            <person name="Dejardin A."/>
            <person name="Depamphilis C."/>
            <person name="Detter J."/>
            <person name="Dirks B."/>
            <person name="Dubchak I."/>
            <person name="Duplessis S."/>
            <person name="Ehlting J."/>
            <person name="Ellis B."/>
            <person name="Gendler K."/>
            <person name="Goodstein D."/>
            <person name="Gribskov M."/>
            <person name="Grimwood J."/>
            <person name="Groover A."/>
            <person name="Gunter L."/>
            <person name="Hamberger B."/>
            <person name="Heinze B."/>
            <person name="Helariutta Y."/>
            <person name="Henrissat B."/>
            <person name="Holligan D."/>
            <person name="Holt R."/>
            <person name="Huang W."/>
            <person name="Islam-Faridi N."/>
            <person name="Jones S."/>
            <person name="Jones-Rhoades M."/>
            <person name="Jorgensen R."/>
            <person name="Joshi C."/>
            <person name="Kangasjarvi J."/>
            <person name="Karlsson J."/>
            <person name="Kelleher C."/>
            <person name="Kirkpatrick R."/>
            <person name="Kirst M."/>
            <person name="Kohler A."/>
            <person name="Kalluri U."/>
            <person name="Larimer F."/>
            <person name="Leebens-Mack J."/>
            <person name="Leple J.C."/>
            <person name="Locascio P."/>
            <person name="Lou Y."/>
            <person name="Lucas S."/>
            <person name="Martin F."/>
            <person name="Montanini B."/>
            <person name="Napoli C."/>
            <person name="Nelson D.R."/>
            <person name="Nelson C."/>
            <person name="Nieminen K."/>
            <person name="Nilsson O."/>
            <person name="Pereda V."/>
            <person name="Peter G."/>
            <person name="Philippe R."/>
            <person name="Pilate G."/>
            <person name="Poliakov A."/>
            <person name="Razumovskaya J."/>
            <person name="Richardson P."/>
            <person name="Rinaldi C."/>
            <person name="Ritland K."/>
            <person name="Rouze P."/>
            <person name="Ryaboy D."/>
            <person name="Schmutz J."/>
            <person name="Schrader J."/>
            <person name="Segerman B."/>
            <person name="Shin H."/>
            <person name="Siddiqui A."/>
            <person name="Sterky F."/>
            <person name="Terry A."/>
            <person name="Tsai C.J."/>
            <person name="Uberbacher E."/>
            <person name="Unneberg P."/>
            <person name="Vahala J."/>
            <person name="Wall K."/>
            <person name="Wessler S."/>
            <person name="Yang G."/>
            <person name="Yin T."/>
            <person name="Douglas C."/>
            <person name="Marra M."/>
            <person name="Sandberg G."/>
            <person name="Van de Peer Y."/>
            <person name="Rokhsar D."/>
        </authorList>
    </citation>
    <scope>NUCLEOTIDE SEQUENCE [LARGE SCALE GENOMIC DNA]</scope>
    <source>
        <strain evidence="2">cv. Nisqually</strain>
    </source>
</reference>
<protein>
    <submittedName>
        <fullName evidence="1">Uncharacterized protein</fullName>
    </submittedName>
</protein>
<keyword evidence="2" id="KW-1185">Reference proteome</keyword>
<proteinExistence type="predicted"/>
<name>A0A3N7FE74_POPTR</name>
<accession>A0A3N7FE74</accession>
<sequence>MIIDSETFKVGFQPNARHPEIEPRPKPDHLGLNGAEIDSKMVKIGFEAPRVKPRQNPC</sequence>
<dbReference type="InParanoid" id="A0A3N7FE74"/>
<evidence type="ECO:0000313" key="2">
    <source>
        <dbReference type="Proteomes" id="UP000006729"/>
    </source>
</evidence>
<evidence type="ECO:0000313" key="1">
    <source>
        <dbReference type="EMBL" id="RQO94587.1"/>
    </source>
</evidence>
<gene>
    <name evidence="1" type="ORF">POPTR_008G125966</name>
</gene>
<organism evidence="1 2">
    <name type="scientific">Populus trichocarpa</name>
    <name type="common">Western balsam poplar</name>
    <name type="synonym">Populus balsamifera subsp. trichocarpa</name>
    <dbReference type="NCBI Taxonomy" id="3694"/>
    <lineage>
        <taxon>Eukaryota</taxon>
        <taxon>Viridiplantae</taxon>
        <taxon>Streptophyta</taxon>
        <taxon>Embryophyta</taxon>
        <taxon>Tracheophyta</taxon>
        <taxon>Spermatophyta</taxon>
        <taxon>Magnoliopsida</taxon>
        <taxon>eudicotyledons</taxon>
        <taxon>Gunneridae</taxon>
        <taxon>Pentapetalae</taxon>
        <taxon>rosids</taxon>
        <taxon>fabids</taxon>
        <taxon>Malpighiales</taxon>
        <taxon>Salicaceae</taxon>
        <taxon>Saliceae</taxon>
        <taxon>Populus</taxon>
    </lineage>
</organism>
<dbReference type="Proteomes" id="UP000006729">
    <property type="component" value="Chromosome 8"/>
</dbReference>
<dbReference type="EMBL" id="CM009297">
    <property type="protein sequence ID" value="RQO94587.1"/>
    <property type="molecule type" value="Genomic_DNA"/>
</dbReference>